<reference evidence="5" key="1">
    <citation type="submission" date="2023-07" db="EMBL/GenBank/DDBJ databases">
        <authorList>
            <person name="Deng Y."/>
            <person name="Zhang Y.-Q."/>
        </authorList>
    </citation>
    <scope>NUCLEOTIDE SEQUENCE [LARGE SCALE GENOMIC DNA]</scope>
    <source>
        <strain evidence="5">CPCC 205710</strain>
    </source>
</reference>
<dbReference type="InterPro" id="IPR050493">
    <property type="entry name" value="FAD-dep_Monooxygenase_BioMet"/>
</dbReference>
<dbReference type="Pfam" id="PF01494">
    <property type="entry name" value="FAD_binding_3"/>
    <property type="match status" value="2"/>
</dbReference>
<feature type="domain" description="FAD-binding" evidence="3">
    <location>
        <begin position="2"/>
        <end position="167"/>
    </location>
</feature>
<dbReference type="SUPFAM" id="SSF51905">
    <property type="entry name" value="FAD/NAD(P)-binding domain"/>
    <property type="match status" value="1"/>
</dbReference>
<dbReference type="InterPro" id="IPR036188">
    <property type="entry name" value="FAD/NAD-bd_sf"/>
</dbReference>
<dbReference type="PANTHER" id="PTHR13789">
    <property type="entry name" value="MONOOXYGENASE"/>
    <property type="match status" value="1"/>
</dbReference>
<sequence>MKVGVIGCGFAGLAAAIAFRQDGHDVTLFERSTHVPETSAAISLAPNALRCLAILGVRDEYPPSPVSGQIATIRNASGRVLTRRTLAQFAGGGEYTLAPRSHLLRSLMAQLPEQSVRCSSPVTRVLPTGEVEVNDMRHRFDLIVAADGVRSVSRRDLWPDAPAPRRTGITTWTWIVDRRCSDGYGAIWGRFAEFGILPLADGRTYVWGGARPGHAELGAYRHWPDPLPQLIEAAEPTRMTTVELSEVPPPRRLSTGRVVLIGDAAHAMRPIFGQGAALAMEDAITLARGGIRQLSRRRLRMNTLFWMSRSASLVSMPRYRVLAAVRDAGLRLVPDGLFSSSVGSVSRWSVPTQSS</sequence>
<evidence type="ECO:0000313" key="5">
    <source>
        <dbReference type="Proteomes" id="UP001206639"/>
    </source>
</evidence>
<dbReference type="InterPro" id="IPR002938">
    <property type="entry name" value="FAD-bd"/>
</dbReference>
<evidence type="ECO:0000256" key="1">
    <source>
        <dbReference type="ARBA" id="ARBA00023002"/>
    </source>
</evidence>
<dbReference type="GO" id="GO:0004497">
    <property type="term" value="F:monooxygenase activity"/>
    <property type="evidence" value="ECO:0007669"/>
    <property type="project" value="UniProtKB-KW"/>
</dbReference>
<keyword evidence="1" id="KW-0560">Oxidoreductase</keyword>
<evidence type="ECO:0000313" key="4">
    <source>
        <dbReference type="EMBL" id="MCT7660071.1"/>
    </source>
</evidence>
<dbReference type="Proteomes" id="UP001206639">
    <property type="component" value="Unassembled WGS sequence"/>
</dbReference>
<organism evidence="4 5">
    <name type="scientific">Mycobacterium deserti</name>
    <dbReference type="NCBI Taxonomy" id="2978347"/>
    <lineage>
        <taxon>Bacteria</taxon>
        <taxon>Bacillati</taxon>
        <taxon>Actinomycetota</taxon>
        <taxon>Actinomycetes</taxon>
        <taxon>Mycobacteriales</taxon>
        <taxon>Mycobacteriaceae</taxon>
        <taxon>Mycobacterium</taxon>
    </lineage>
</organism>
<protein>
    <submittedName>
        <fullName evidence="4">FAD-dependent monooxygenase</fullName>
    </submittedName>
</protein>
<gene>
    <name evidence="4" type="ORF">N4S67_16770</name>
</gene>
<name>A0ABT2MDM8_9MYCO</name>
<keyword evidence="5" id="KW-1185">Reference proteome</keyword>
<keyword evidence="2 4" id="KW-0503">Monooxygenase</keyword>
<dbReference type="RefSeq" id="WP_260994144.1">
    <property type="nucleotide sequence ID" value="NZ_JAODWD010000004.1"/>
</dbReference>
<evidence type="ECO:0000259" key="3">
    <source>
        <dbReference type="Pfam" id="PF01494"/>
    </source>
</evidence>
<accession>A0ABT2MDM8</accession>
<feature type="domain" description="FAD-binding" evidence="3">
    <location>
        <begin position="251"/>
        <end position="288"/>
    </location>
</feature>
<dbReference type="PANTHER" id="PTHR13789:SF309">
    <property type="entry name" value="PUTATIVE (AFU_ORTHOLOGUE AFUA_6G14510)-RELATED"/>
    <property type="match status" value="1"/>
</dbReference>
<evidence type="ECO:0000256" key="2">
    <source>
        <dbReference type="ARBA" id="ARBA00023033"/>
    </source>
</evidence>
<dbReference type="EMBL" id="JAODWD010000004">
    <property type="protein sequence ID" value="MCT7660071.1"/>
    <property type="molecule type" value="Genomic_DNA"/>
</dbReference>
<dbReference type="Gene3D" id="3.50.50.60">
    <property type="entry name" value="FAD/NAD(P)-binding domain"/>
    <property type="match status" value="1"/>
</dbReference>
<dbReference type="PRINTS" id="PR00420">
    <property type="entry name" value="RNGMNOXGNASE"/>
</dbReference>
<comment type="caution">
    <text evidence="4">The sequence shown here is derived from an EMBL/GenBank/DDBJ whole genome shotgun (WGS) entry which is preliminary data.</text>
</comment>
<proteinExistence type="predicted"/>